<evidence type="ECO:0000313" key="4">
    <source>
        <dbReference type="Proteomes" id="UP000434957"/>
    </source>
</evidence>
<sequence>MSEIPNYGASLPKQYRGSSVGDIKELGIKKLFRMIVLGPSYSGKNNLCMFILKHSPNTFSHLHIIARNKDQELYDYLRDKPEGFITFYDSPPSVDHVRRIPMNSGKPDHSYFATDKMIRLNSEYVGILKANSKRDLQMIVKDFNIPGVTETSIVTYYNKATANKGQMLFIDSVRGELRYNFNKIIKVSGESDEE</sequence>
<dbReference type="Proteomes" id="UP000429607">
    <property type="component" value="Unassembled WGS sequence"/>
</dbReference>
<dbReference type="Proteomes" id="UP000434957">
    <property type="component" value="Unassembled WGS sequence"/>
</dbReference>
<organism evidence="1 3">
    <name type="scientific">Phytophthora rubi</name>
    <dbReference type="NCBI Taxonomy" id="129364"/>
    <lineage>
        <taxon>Eukaryota</taxon>
        <taxon>Sar</taxon>
        <taxon>Stramenopiles</taxon>
        <taxon>Oomycota</taxon>
        <taxon>Peronosporomycetes</taxon>
        <taxon>Peronosporales</taxon>
        <taxon>Peronosporaceae</taxon>
        <taxon>Phytophthora</taxon>
    </lineage>
</organism>
<accession>A0A6A3HRK2</accession>
<name>A0A6A3HRK2_9STRA</name>
<reference evidence="1 3" key="1">
    <citation type="submission" date="2018-09" db="EMBL/GenBank/DDBJ databases">
        <title>Genomic investigation of the strawberry pathogen Phytophthora fragariae indicates pathogenicity is determined by transcriptional variation in three key races.</title>
        <authorList>
            <person name="Adams T.M."/>
            <person name="Armitage A.D."/>
            <person name="Sobczyk M.K."/>
            <person name="Bates H.J."/>
            <person name="Dunwell J.M."/>
            <person name="Nellist C.F."/>
            <person name="Harrison R.J."/>
        </authorList>
    </citation>
    <scope>NUCLEOTIDE SEQUENCE [LARGE SCALE GENOMIC DNA]</scope>
    <source>
        <strain evidence="1 3">SCRP249</strain>
        <strain evidence="2 4">SCRP333</strain>
    </source>
</reference>
<keyword evidence="4" id="KW-1185">Reference proteome</keyword>
<comment type="caution">
    <text evidence="1">The sequence shown here is derived from an EMBL/GenBank/DDBJ whole genome shotgun (WGS) entry which is preliminary data.</text>
</comment>
<proteinExistence type="predicted"/>
<evidence type="ECO:0000313" key="1">
    <source>
        <dbReference type="EMBL" id="KAE8973296.1"/>
    </source>
</evidence>
<evidence type="ECO:0000313" key="3">
    <source>
        <dbReference type="Proteomes" id="UP000429607"/>
    </source>
</evidence>
<dbReference type="AlphaFoldDB" id="A0A6A3HRK2"/>
<dbReference type="EMBL" id="QXFT01008527">
    <property type="protein sequence ID" value="KAE9264208.1"/>
    <property type="molecule type" value="Genomic_DNA"/>
</dbReference>
<evidence type="ECO:0000313" key="2">
    <source>
        <dbReference type="EMBL" id="KAE9264208.1"/>
    </source>
</evidence>
<dbReference type="EMBL" id="QXFV01003869">
    <property type="protein sequence ID" value="KAE8973296.1"/>
    <property type="molecule type" value="Genomic_DNA"/>
</dbReference>
<protein>
    <submittedName>
        <fullName evidence="1">Uncharacterized protein</fullName>
    </submittedName>
</protein>
<gene>
    <name evidence="1" type="ORF">PR001_g26348</name>
    <name evidence="2" type="ORF">PR003_g32879</name>
</gene>